<dbReference type="InterPro" id="IPR033132">
    <property type="entry name" value="GH_1_N_CS"/>
</dbReference>
<dbReference type="AlphaFoldDB" id="A0A3E3E976"/>
<dbReference type="PROSITE" id="PS00653">
    <property type="entry name" value="GLYCOSYL_HYDROL_F1_2"/>
    <property type="match status" value="1"/>
</dbReference>
<keyword evidence="2 5" id="KW-0378">Hydrolase</keyword>
<gene>
    <name evidence="5" type="ORF">DXC78_01735</name>
</gene>
<dbReference type="EMBL" id="QUSK01000003">
    <property type="protein sequence ID" value="RGD77820.1"/>
    <property type="molecule type" value="Genomic_DNA"/>
</dbReference>
<dbReference type="PRINTS" id="PR00131">
    <property type="entry name" value="GLHYDRLASE1"/>
</dbReference>
<evidence type="ECO:0000256" key="2">
    <source>
        <dbReference type="ARBA" id="ARBA00022801"/>
    </source>
</evidence>
<evidence type="ECO:0000313" key="5">
    <source>
        <dbReference type="EMBL" id="RGD77820.1"/>
    </source>
</evidence>
<accession>A0A3E3E976</accession>
<dbReference type="GO" id="GO:0008422">
    <property type="term" value="F:beta-glucosidase activity"/>
    <property type="evidence" value="ECO:0007669"/>
    <property type="project" value="TreeGrafter"/>
</dbReference>
<dbReference type="InterPro" id="IPR001360">
    <property type="entry name" value="Glyco_hydro_1"/>
</dbReference>
<evidence type="ECO:0000313" key="6">
    <source>
        <dbReference type="Proteomes" id="UP000260721"/>
    </source>
</evidence>
<dbReference type="PANTHER" id="PTHR10353">
    <property type="entry name" value="GLYCOSYL HYDROLASE"/>
    <property type="match status" value="1"/>
</dbReference>
<organism evidence="5 6">
    <name type="scientific">Faecalicoccus pleomorphus</name>
    <dbReference type="NCBI Taxonomy" id="1323"/>
    <lineage>
        <taxon>Bacteria</taxon>
        <taxon>Bacillati</taxon>
        <taxon>Bacillota</taxon>
        <taxon>Erysipelotrichia</taxon>
        <taxon>Erysipelotrichales</taxon>
        <taxon>Erysipelotrichaceae</taxon>
        <taxon>Faecalicoccus</taxon>
    </lineage>
</organism>
<dbReference type="GO" id="GO:0016052">
    <property type="term" value="P:carbohydrate catabolic process"/>
    <property type="evidence" value="ECO:0007669"/>
    <property type="project" value="TreeGrafter"/>
</dbReference>
<sequence length="481" mass="55968">MNRVPTGFPKNFLWGGAVAANQLEGAYDLDGKGMCVADINEFHDDIDIQKKYNEELDTAFVKEAMKAGHGDGRIFPKRWGIDFYHTYKEDLKLLAGLGLKTFRTSINWSRIFPNGDDETPNEAGLKFYDNLIDEIIANGMEPMITISHYEIPLNLTLNYNGWYSREVIDFFEKYCKVVFDRYAGKVKLWIIVNQINLIGHESFNHLGVAEDKVDDLQSAKYQAVHNEMVACARATRYAHEKYPEMQIGMMLCGGPSYAATCKPEDQLATLKHNQMEYFYSDVLLRGYYPGYAFRFSEDKGIHVEFGEHDEEDLKNTCDFFSFSYYYTRVCDKESYENGNQVYRNMELPANEWGWTFDPLGLRYMLNEFWDRYQKPIYITENGSGYYDKLEDGKVHDPYRVDFYRMHIEQMKEAIKDGVDLRGYYAWGPIDIISCSSSEMSKRYGFIYVDLDDYGKGTGKRIKKDSYDWYKKVIASNGEDLD</sequence>
<evidence type="ECO:0000256" key="1">
    <source>
        <dbReference type="ARBA" id="ARBA00010838"/>
    </source>
</evidence>
<dbReference type="InterPro" id="IPR017853">
    <property type="entry name" value="GH"/>
</dbReference>
<reference evidence="5 6" key="1">
    <citation type="submission" date="2018-08" db="EMBL/GenBank/DDBJ databases">
        <title>A genome reference for cultivated species of the human gut microbiota.</title>
        <authorList>
            <person name="Zou Y."/>
            <person name="Xue W."/>
            <person name="Luo G."/>
        </authorList>
    </citation>
    <scope>NUCLEOTIDE SEQUENCE [LARGE SCALE GENOMIC DNA]</scope>
    <source>
        <strain evidence="5 6">TF08-11</strain>
    </source>
</reference>
<dbReference type="Gene3D" id="3.20.20.80">
    <property type="entry name" value="Glycosidases"/>
    <property type="match status" value="1"/>
</dbReference>
<proteinExistence type="inferred from homology"/>
<dbReference type="Proteomes" id="UP000260721">
    <property type="component" value="Unassembled WGS sequence"/>
</dbReference>
<dbReference type="GO" id="GO:0005829">
    <property type="term" value="C:cytosol"/>
    <property type="evidence" value="ECO:0007669"/>
    <property type="project" value="TreeGrafter"/>
</dbReference>
<dbReference type="RefSeq" id="WP_117445429.1">
    <property type="nucleotide sequence ID" value="NZ_QUSK01000003.1"/>
</dbReference>
<comment type="similarity">
    <text evidence="1 4">Belongs to the glycosyl hydrolase 1 family.</text>
</comment>
<evidence type="ECO:0000256" key="3">
    <source>
        <dbReference type="ARBA" id="ARBA00023295"/>
    </source>
</evidence>
<dbReference type="Pfam" id="PF00232">
    <property type="entry name" value="Glyco_hydro_1"/>
    <property type="match status" value="1"/>
</dbReference>
<dbReference type="FunFam" id="3.20.20.80:FF:000004">
    <property type="entry name" value="Beta-glucosidase 6-phospho-beta-glucosidase"/>
    <property type="match status" value="1"/>
</dbReference>
<dbReference type="PANTHER" id="PTHR10353:SF122">
    <property type="entry name" value="6-PHOSPHO-BETA-GLUCOSIDASE ASCB-RELATED"/>
    <property type="match status" value="1"/>
</dbReference>
<dbReference type="SUPFAM" id="SSF51445">
    <property type="entry name" value="(Trans)glycosidases"/>
    <property type="match status" value="1"/>
</dbReference>
<name>A0A3E3E976_9FIRM</name>
<comment type="caution">
    <text evidence="5">The sequence shown here is derived from an EMBL/GenBank/DDBJ whole genome shotgun (WGS) entry which is preliminary data.</text>
</comment>
<protein>
    <submittedName>
        <fullName evidence="5">Glycoside hydrolase family 1 protein</fullName>
    </submittedName>
</protein>
<evidence type="ECO:0000256" key="4">
    <source>
        <dbReference type="RuleBase" id="RU003690"/>
    </source>
</evidence>
<keyword evidence="3" id="KW-0326">Glycosidase</keyword>